<dbReference type="Pfam" id="PF04286">
    <property type="entry name" value="DUF445"/>
    <property type="match status" value="1"/>
</dbReference>
<dbReference type="RefSeq" id="WP_081368890.1">
    <property type="nucleotide sequence ID" value="NZ_CP018191.1"/>
</dbReference>
<keyword evidence="1" id="KW-1133">Transmembrane helix</keyword>
<feature type="transmembrane region" description="Helical" evidence="1">
    <location>
        <begin position="48"/>
        <end position="66"/>
    </location>
</feature>
<evidence type="ECO:0000256" key="1">
    <source>
        <dbReference type="SAM" id="Phobius"/>
    </source>
</evidence>
<feature type="transmembrane region" description="Helical" evidence="1">
    <location>
        <begin position="429"/>
        <end position="449"/>
    </location>
</feature>
<keyword evidence="1" id="KW-0472">Membrane</keyword>
<gene>
    <name evidence="2" type="ORF">GbCGDNIH9_1336</name>
</gene>
<accession>A0AAC9P8K4</accession>
<dbReference type="Proteomes" id="UP000182373">
    <property type="component" value="Chromosome"/>
</dbReference>
<dbReference type="PANTHER" id="PTHR38442">
    <property type="entry name" value="INNER MEMBRANE PROTEIN-RELATED"/>
    <property type="match status" value="1"/>
</dbReference>
<dbReference type="InterPro" id="IPR007383">
    <property type="entry name" value="DUF445"/>
</dbReference>
<dbReference type="GO" id="GO:0005886">
    <property type="term" value="C:plasma membrane"/>
    <property type="evidence" value="ECO:0007669"/>
    <property type="project" value="TreeGrafter"/>
</dbReference>
<dbReference type="EMBL" id="CP018191">
    <property type="protein sequence ID" value="APH54636.1"/>
    <property type="molecule type" value="Genomic_DNA"/>
</dbReference>
<keyword evidence="1" id="KW-0812">Transmembrane</keyword>
<dbReference type="PANTHER" id="PTHR38442:SF1">
    <property type="entry name" value="INNER MEMBRANE PROTEIN"/>
    <property type="match status" value="1"/>
</dbReference>
<evidence type="ECO:0000313" key="2">
    <source>
        <dbReference type="EMBL" id="APH54636.1"/>
    </source>
</evidence>
<sequence>MTTKEAVFPYSDQVFRPLEPSPVFPPPRMMLPAQDEPARQRLRQAKRLALFLLLLMLGLSLLALFIPSNLGGGWVKGMIGAAANAGLIGGLADWFAVTALFRHPLGLPVPHTAIIPAQKHRLGQALGRFVAQHVFTPAEISRAVKTIDIAGIFQRLLNDPSISLPASQAVSRLVPRLLSSMEAGRARKLVIRLLPRLMGGQAASAVIARALNGLVDGGKHQDIFTLLLHALRDTLHQKESQLHGLIAQRVSEHGGRLVGWAVGAQIASKVLTAINVELDKMGPDQSALRLAFDEWVRVQIGKLQNDPAHAAEMGKAVTRLMAEPAAQAWLKDIWQRLRSTIVADANRSDGRTVLIIQGFLGELGNMLGQSADMQDKVNRGAESIILNALPSLQESLSQFIASVVAGWDTETITDRLELRIGHDLQFVRVNGTLVGFVVGGALYAVLRLISNQIG</sequence>
<reference evidence="3" key="1">
    <citation type="submission" date="2016-11" db="EMBL/GenBank/DDBJ databases">
        <title>Comparative genomic and phenotypic analysis of Granulibacter bethesdensis clinical isolates from patients with chronic granulomatous disease.</title>
        <authorList>
            <person name="Zarember K.A."/>
            <person name="Porcella S.F."/>
            <person name="Chu J."/>
            <person name="Ding L."/>
            <person name="Dahlstrom E."/>
            <person name="Barbian K."/>
            <person name="Martens C."/>
            <person name="Sykora L."/>
            <person name="Kramer S."/>
            <person name="Pettinato A.M."/>
            <person name="Hong H."/>
            <person name="Wald G."/>
            <person name="Berg L.J."/>
            <person name="Rogge L.S."/>
            <person name="Greenberg D.E."/>
            <person name="Falcone E.L."/>
            <person name="Neves J.F."/>
            <person name="Simoes M.J."/>
            <person name="Casal M."/>
            <person name="Rodriguez-Lopez F.C."/>
            <person name="Zelazny A."/>
            <person name="Gallin J.I."/>
            <person name="Holland S.M."/>
        </authorList>
    </citation>
    <scope>NUCLEOTIDE SEQUENCE [LARGE SCALE GENOMIC DNA]</scope>
    <source>
        <strain evidence="3">NIH9.1</strain>
    </source>
</reference>
<dbReference type="AlphaFoldDB" id="A0AAC9P8K4"/>
<evidence type="ECO:0000313" key="3">
    <source>
        <dbReference type="Proteomes" id="UP000182373"/>
    </source>
</evidence>
<name>A0AAC9P8K4_9PROT</name>
<protein>
    <submittedName>
        <fullName evidence="2">Membrane spanning protein</fullName>
    </submittedName>
</protein>
<proteinExistence type="predicted"/>
<organism evidence="2 3">
    <name type="scientific">Granulibacter bethesdensis</name>
    <dbReference type="NCBI Taxonomy" id="364410"/>
    <lineage>
        <taxon>Bacteria</taxon>
        <taxon>Pseudomonadati</taxon>
        <taxon>Pseudomonadota</taxon>
        <taxon>Alphaproteobacteria</taxon>
        <taxon>Acetobacterales</taxon>
        <taxon>Acetobacteraceae</taxon>
        <taxon>Granulibacter</taxon>
    </lineage>
</organism>